<keyword evidence="5" id="KW-0545">Nucleotide biosynthesis</keyword>
<protein>
    <recommendedName>
        <fullName evidence="3">dTMP kinase</fullName>
        <ecNumber evidence="3">2.7.4.9</ecNumber>
    </recommendedName>
</protein>
<evidence type="ECO:0000256" key="5">
    <source>
        <dbReference type="ARBA" id="ARBA00022727"/>
    </source>
</evidence>
<dbReference type="GO" id="GO:0004798">
    <property type="term" value="F:dTMP kinase activity"/>
    <property type="evidence" value="ECO:0007669"/>
    <property type="project" value="UniProtKB-EC"/>
</dbReference>
<organism evidence="10 11">
    <name type="scientific">Geotrichum candidum</name>
    <name type="common">Oospora lactis</name>
    <name type="synonym">Dipodascus geotrichum</name>
    <dbReference type="NCBI Taxonomy" id="1173061"/>
    <lineage>
        <taxon>Eukaryota</taxon>
        <taxon>Fungi</taxon>
        <taxon>Dikarya</taxon>
        <taxon>Ascomycota</taxon>
        <taxon>Saccharomycotina</taxon>
        <taxon>Dipodascomycetes</taxon>
        <taxon>Dipodascales</taxon>
        <taxon>Dipodascaceae</taxon>
        <taxon>Geotrichum</taxon>
    </lineage>
</organism>
<dbReference type="OrthoDB" id="425602at2759"/>
<keyword evidence="7 10" id="KW-0418">Kinase</keyword>
<evidence type="ECO:0000256" key="3">
    <source>
        <dbReference type="ARBA" id="ARBA00012980"/>
    </source>
</evidence>
<dbReference type="Pfam" id="PF02223">
    <property type="entry name" value="Thymidylate_kin"/>
    <property type="match status" value="1"/>
</dbReference>
<keyword evidence="11" id="KW-1185">Reference proteome</keyword>
<evidence type="ECO:0000259" key="9">
    <source>
        <dbReference type="Pfam" id="PF02223"/>
    </source>
</evidence>
<feature type="domain" description="Thymidylate kinase-like" evidence="9">
    <location>
        <begin position="11"/>
        <end position="196"/>
    </location>
</feature>
<dbReference type="PROSITE" id="PS01331">
    <property type="entry name" value="THYMIDYLATE_KINASE"/>
    <property type="match status" value="1"/>
</dbReference>
<reference evidence="10" key="1">
    <citation type="submission" date="2014-03" db="EMBL/GenBank/DDBJ databases">
        <authorList>
            <person name="Casaregola S."/>
        </authorList>
    </citation>
    <scope>NUCLEOTIDE SEQUENCE [LARGE SCALE GENOMIC DNA]</scope>
    <source>
        <strain evidence="10">CLIB 918</strain>
    </source>
</reference>
<comment type="caution">
    <text evidence="10">The sequence shown here is derived from an EMBL/GenBank/DDBJ whole genome shotgun (WGS) entry which is preliminary data.</text>
</comment>
<comment type="pathway">
    <text evidence="1">Pyrimidine metabolism; dTTP biosynthesis.</text>
</comment>
<proteinExistence type="inferred from homology"/>
<sequence length="218" mass="24407">MSIPRGKLILIEGLDRSGKSTQCDRLTASLGANTVLVKFPDRTTPIGHQINAYLTSASDAKNDSLESMHLLFSANRWELASTIKSHLAAGRDVVLDRYVYSGIAYSYVASRASPDRQPLSLDWLQAPDLGLLKPDIFFFLNVSEEEQVRRAGFGEERYEKREFQRSVADIFHKILPKGDETFHLIDADNSLDTISNVIYETVAAASQPGDFQYYTKIV</sequence>
<keyword evidence="4" id="KW-0808">Transferase</keyword>
<dbReference type="GO" id="GO:0005634">
    <property type="term" value="C:nucleus"/>
    <property type="evidence" value="ECO:0007669"/>
    <property type="project" value="TreeGrafter"/>
</dbReference>
<evidence type="ECO:0000256" key="7">
    <source>
        <dbReference type="ARBA" id="ARBA00022777"/>
    </source>
</evidence>
<dbReference type="PANTHER" id="PTHR10344">
    <property type="entry name" value="THYMIDYLATE KINASE"/>
    <property type="match status" value="1"/>
</dbReference>
<dbReference type="Gene3D" id="3.40.50.300">
    <property type="entry name" value="P-loop containing nucleotide triphosphate hydrolases"/>
    <property type="match status" value="1"/>
</dbReference>
<dbReference type="AlphaFoldDB" id="A0A0J9XCE1"/>
<dbReference type="GO" id="GO:0005829">
    <property type="term" value="C:cytosol"/>
    <property type="evidence" value="ECO:0007669"/>
    <property type="project" value="TreeGrafter"/>
</dbReference>
<dbReference type="Proteomes" id="UP000242525">
    <property type="component" value="Unassembled WGS sequence"/>
</dbReference>
<dbReference type="InterPro" id="IPR027417">
    <property type="entry name" value="P-loop_NTPase"/>
</dbReference>
<evidence type="ECO:0000256" key="6">
    <source>
        <dbReference type="ARBA" id="ARBA00022741"/>
    </source>
</evidence>
<dbReference type="HAMAP" id="MF_00165">
    <property type="entry name" value="Thymidylate_kinase"/>
    <property type="match status" value="1"/>
</dbReference>
<dbReference type="STRING" id="1173061.A0A0J9XCE1"/>
<dbReference type="InterPro" id="IPR018094">
    <property type="entry name" value="Thymidylate_kinase"/>
</dbReference>
<keyword evidence="6" id="KW-0547">Nucleotide-binding</keyword>
<dbReference type="NCBIfam" id="TIGR00041">
    <property type="entry name" value="DTMP_kinase"/>
    <property type="match status" value="1"/>
</dbReference>
<evidence type="ECO:0000313" key="11">
    <source>
        <dbReference type="Proteomes" id="UP000242525"/>
    </source>
</evidence>
<evidence type="ECO:0000256" key="4">
    <source>
        <dbReference type="ARBA" id="ARBA00022679"/>
    </source>
</evidence>
<dbReference type="GO" id="GO:0004550">
    <property type="term" value="F:nucleoside diphosphate kinase activity"/>
    <property type="evidence" value="ECO:0007669"/>
    <property type="project" value="TreeGrafter"/>
</dbReference>
<dbReference type="CDD" id="cd01672">
    <property type="entry name" value="TMPK"/>
    <property type="match status" value="1"/>
</dbReference>
<dbReference type="InterPro" id="IPR039430">
    <property type="entry name" value="Thymidylate_kin-like_dom"/>
</dbReference>
<evidence type="ECO:0000256" key="1">
    <source>
        <dbReference type="ARBA" id="ARBA00004992"/>
    </source>
</evidence>
<dbReference type="SUPFAM" id="SSF52540">
    <property type="entry name" value="P-loop containing nucleoside triphosphate hydrolases"/>
    <property type="match status" value="1"/>
</dbReference>
<dbReference type="InterPro" id="IPR018095">
    <property type="entry name" value="Thymidylate_kin_CS"/>
</dbReference>
<dbReference type="EMBL" id="CCBN010000010">
    <property type="protein sequence ID" value="CDO55191.1"/>
    <property type="molecule type" value="Genomic_DNA"/>
</dbReference>
<dbReference type="GO" id="GO:0005524">
    <property type="term" value="F:ATP binding"/>
    <property type="evidence" value="ECO:0007669"/>
    <property type="project" value="UniProtKB-KW"/>
</dbReference>
<name>A0A0J9XCE1_GEOCN</name>
<comment type="similarity">
    <text evidence="2">Belongs to the thymidylate kinase family.</text>
</comment>
<dbReference type="GO" id="GO:0006233">
    <property type="term" value="P:dTDP biosynthetic process"/>
    <property type="evidence" value="ECO:0007669"/>
    <property type="project" value="InterPro"/>
</dbReference>
<evidence type="ECO:0000313" key="10">
    <source>
        <dbReference type="EMBL" id="CDO55191.1"/>
    </source>
</evidence>
<dbReference type="GO" id="GO:0006235">
    <property type="term" value="P:dTTP biosynthetic process"/>
    <property type="evidence" value="ECO:0007669"/>
    <property type="project" value="TreeGrafter"/>
</dbReference>
<evidence type="ECO:0000256" key="8">
    <source>
        <dbReference type="ARBA" id="ARBA00022840"/>
    </source>
</evidence>
<keyword evidence="8" id="KW-0067">ATP-binding</keyword>
<gene>
    <name evidence="10" type="ORF">BN980_GECA10s01308g</name>
</gene>
<dbReference type="EC" id="2.7.4.9" evidence="3"/>
<evidence type="ECO:0000256" key="2">
    <source>
        <dbReference type="ARBA" id="ARBA00009776"/>
    </source>
</evidence>
<dbReference type="PANTHER" id="PTHR10344:SF1">
    <property type="entry name" value="THYMIDYLATE KINASE"/>
    <property type="match status" value="1"/>
</dbReference>
<accession>A0A0J9XCE1</accession>
<dbReference type="GO" id="GO:0006227">
    <property type="term" value="P:dUDP biosynthetic process"/>
    <property type="evidence" value="ECO:0007669"/>
    <property type="project" value="TreeGrafter"/>
</dbReference>